<dbReference type="Proteomes" id="UP000018004">
    <property type="component" value="Unassembled WGS sequence"/>
</dbReference>
<proteinExistence type="predicted"/>
<protein>
    <submittedName>
        <fullName evidence="1">Uncharacterized protein</fullName>
    </submittedName>
</protein>
<gene>
    <name evidence="1" type="ORF">FLJC2902T_10460</name>
</gene>
<comment type="caution">
    <text evidence="1">The sequence shown here is derived from an EMBL/GenBank/DDBJ whole genome shotgun (WGS) entry which is preliminary data.</text>
</comment>
<name>V6SS45_9FLAO</name>
<sequence length="42" mass="4951">MLPGLLPGAFFLLFLPNKKASDFYIRRFFNIIFQLLINNFSI</sequence>
<dbReference type="EMBL" id="AVGG01000003">
    <property type="protein sequence ID" value="ESU29012.1"/>
    <property type="molecule type" value="Genomic_DNA"/>
</dbReference>
<evidence type="ECO:0000313" key="1">
    <source>
        <dbReference type="EMBL" id="ESU29012.1"/>
    </source>
</evidence>
<keyword evidence="2" id="KW-1185">Reference proteome</keyword>
<organism evidence="1 2">
    <name type="scientific">Flavobacterium limnosediminis JC2902</name>
    <dbReference type="NCBI Taxonomy" id="1341181"/>
    <lineage>
        <taxon>Bacteria</taxon>
        <taxon>Pseudomonadati</taxon>
        <taxon>Bacteroidota</taxon>
        <taxon>Flavobacteriia</taxon>
        <taxon>Flavobacteriales</taxon>
        <taxon>Flavobacteriaceae</taxon>
        <taxon>Flavobacterium</taxon>
    </lineage>
</organism>
<accession>V6SS45</accession>
<dbReference type="AlphaFoldDB" id="V6SS45"/>
<reference evidence="1 2" key="1">
    <citation type="submission" date="2013-08" db="EMBL/GenBank/DDBJ databases">
        <title>Flavobacterium limnosediminis JC2902 genome sequencing.</title>
        <authorList>
            <person name="Lee K."/>
            <person name="Yi H."/>
            <person name="Park S."/>
            <person name="Chun J."/>
        </authorList>
    </citation>
    <scope>NUCLEOTIDE SEQUENCE [LARGE SCALE GENOMIC DNA]</scope>
    <source>
        <strain evidence="1 2">JC2902</strain>
    </source>
</reference>
<evidence type="ECO:0000313" key="2">
    <source>
        <dbReference type="Proteomes" id="UP000018004"/>
    </source>
</evidence>